<comment type="pathway">
    <text evidence="7">Carbohydrate biosynthesis; dTDP-L-rhamnose biosynthesis.</text>
</comment>
<evidence type="ECO:0000313" key="9">
    <source>
        <dbReference type="Proteomes" id="UP000004188"/>
    </source>
</evidence>
<comment type="function">
    <text evidence="2 7">Catalyzes the epimerization of the C3' and C5'positions of dTDP-6-deoxy-D-xylo-4-hexulose, forming dTDP-6-deoxy-L-lyxo-4-hexulose.</text>
</comment>
<protein>
    <recommendedName>
        <fullName evidence="4 7">dTDP-4-dehydrorhamnose 3,5-epimerase</fullName>
        <ecNumber evidence="3 7">5.1.3.13</ecNumber>
    </recommendedName>
    <alternativeName>
        <fullName evidence="7">Thymidine diphospho-4-keto-rhamnose 3,5-epimerase</fullName>
    </alternativeName>
</protein>
<dbReference type="CDD" id="cd00438">
    <property type="entry name" value="cupin_RmlC"/>
    <property type="match status" value="1"/>
</dbReference>
<sequence length="174" mass="20020">MKVTSLKIPEVKLIEPDVFEDERGFFYESFNQHEFNNAIGQEISFVQDNQSKSKKGVLRGLHYQKSPFSQGKLVRVISGQVFDVAVDIREGSETYGNWVAEVLTGENKKQLWIPEGFAHGFLSLENDTVFSYKVSNYYSSYHEVSINPFLKEFSITWPQLDYLLSDKDLKACDL</sequence>
<dbReference type="EMBL" id="DS995299">
    <property type="protein sequence ID" value="EDZ64781.1"/>
    <property type="molecule type" value="Genomic_DNA"/>
</dbReference>
<feature type="active site" description="Proton acceptor" evidence="5">
    <location>
        <position position="62"/>
    </location>
</feature>
<accession>B6BTJ9</accession>
<organism evidence="8 9">
    <name type="scientific">beta proteobacterium KB13</name>
    <dbReference type="NCBI Taxonomy" id="314607"/>
    <lineage>
        <taxon>Bacteria</taxon>
        <taxon>Pseudomonadati</taxon>
        <taxon>Pseudomonadota</taxon>
        <taxon>Betaproteobacteria</taxon>
        <taxon>Nitrosomonadales</taxon>
        <taxon>OM43 clade</taxon>
    </lineage>
</organism>
<comment type="subunit">
    <text evidence="7">Homodimer.</text>
</comment>
<name>B6BTJ9_9PROT</name>
<dbReference type="SUPFAM" id="SSF51182">
    <property type="entry name" value="RmlC-like cupins"/>
    <property type="match status" value="1"/>
</dbReference>
<dbReference type="GO" id="GO:0019305">
    <property type="term" value="P:dTDP-rhamnose biosynthetic process"/>
    <property type="evidence" value="ECO:0007669"/>
    <property type="project" value="UniProtKB-UniRule"/>
</dbReference>
<dbReference type="PANTHER" id="PTHR21047:SF2">
    <property type="entry name" value="THYMIDINE DIPHOSPHO-4-KETO-RHAMNOSE 3,5-EPIMERASE"/>
    <property type="match status" value="1"/>
</dbReference>
<dbReference type="EC" id="5.1.3.13" evidence="3 7"/>
<keyword evidence="9" id="KW-1185">Reference proteome</keyword>
<dbReference type="HOGENOM" id="CLU_090940_1_1_4"/>
<comment type="similarity">
    <text evidence="7">Belongs to the dTDP-4-dehydrorhamnose 3,5-epimerase family.</text>
</comment>
<comment type="catalytic activity">
    <reaction evidence="1 7">
        <text>dTDP-4-dehydro-6-deoxy-alpha-D-glucose = dTDP-4-dehydro-beta-L-rhamnose</text>
        <dbReference type="Rhea" id="RHEA:16969"/>
        <dbReference type="ChEBI" id="CHEBI:57649"/>
        <dbReference type="ChEBI" id="CHEBI:62830"/>
        <dbReference type="EC" id="5.1.3.13"/>
    </reaction>
</comment>
<feature type="site" description="Participates in a stacking interaction with the thymidine ring of dTDP-4-oxo-6-deoxyglucose" evidence="6">
    <location>
        <position position="138"/>
    </location>
</feature>
<evidence type="ECO:0000256" key="2">
    <source>
        <dbReference type="ARBA" id="ARBA00001997"/>
    </source>
</evidence>
<gene>
    <name evidence="8" type="primary">rfbC</name>
    <name evidence="8" type="ORF">KB13_913</name>
</gene>
<dbReference type="UniPathway" id="UPA00124"/>
<reference evidence="9" key="1">
    <citation type="journal article" date="2012" name="Stand. Genomic Sci.">
        <title>Genome sequence of strain HIMB624, a cultured representative from the OM43 clade of marine Betaproteobacteria.</title>
        <authorList>
            <person name="Huggett M.J."/>
            <person name="Hayakawa D.H."/>
            <person name="Rappe M.S."/>
        </authorList>
    </citation>
    <scope>NUCLEOTIDE SEQUENCE [LARGE SCALE GENOMIC DNA]</scope>
    <source>
        <strain evidence="9">KB13</strain>
    </source>
</reference>
<dbReference type="InterPro" id="IPR011051">
    <property type="entry name" value="RmlC_Cupin_sf"/>
</dbReference>
<evidence type="ECO:0000256" key="6">
    <source>
        <dbReference type="PIRSR" id="PIRSR600888-3"/>
    </source>
</evidence>
<evidence type="ECO:0000256" key="5">
    <source>
        <dbReference type="PIRSR" id="PIRSR600888-1"/>
    </source>
</evidence>
<dbReference type="Proteomes" id="UP000004188">
    <property type="component" value="Unassembled WGS sequence"/>
</dbReference>
<evidence type="ECO:0000256" key="7">
    <source>
        <dbReference type="RuleBase" id="RU364069"/>
    </source>
</evidence>
<dbReference type="InterPro" id="IPR014710">
    <property type="entry name" value="RmlC-like_jellyroll"/>
</dbReference>
<dbReference type="Pfam" id="PF00908">
    <property type="entry name" value="dTDP_sugar_isom"/>
    <property type="match status" value="1"/>
</dbReference>
<dbReference type="GO" id="GO:0000271">
    <property type="term" value="P:polysaccharide biosynthetic process"/>
    <property type="evidence" value="ECO:0007669"/>
    <property type="project" value="TreeGrafter"/>
</dbReference>
<evidence type="ECO:0000313" key="8">
    <source>
        <dbReference type="EMBL" id="EDZ64781.1"/>
    </source>
</evidence>
<dbReference type="NCBIfam" id="TIGR01221">
    <property type="entry name" value="rmlC"/>
    <property type="match status" value="1"/>
</dbReference>
<feature type="active site" description="Proton donor" evidence="5">
    <location>
        <position position="132"/>
    </location>
</feature>
<proteinExistence type="inferred from homology"/>
<evidence type="ECO:0000256" key="3">
    <source>
        <dbReference type="ARBA" id="ARBA00012098"/>
    </source>
</evidence>
<dbReference type="InterPro" id="IPR000888">
    <property type="entry name" value="RmlC-like"/>
</dbReference>
<dbReference type="Gene3D" id="2.60.120.10">
    <property type="entry name" value="Jelly Rolls"/>
    <property type="match status" value="1"/>
</dbReference>
<dbReference type="eggNOG" id="COG1898">
    <property type="taxonomic scope" value="Bacteria"/>
</dbReference>
<dbReference type="STRING" id="314607.KB13_913"/>
<dbReference type="GO" id="GO:0005829">
    <property type="term" value="C:cytosol"/>
    <property type="evidence" value="ECO:0007669"/>
    <property type="project" value="TreeGrafter"/>
</dbReference>
<dbReference type="AlphaFoldDB" id="B6BTJ9"/>
<evidence type="ECO:0000256" key="4">
    <source>
        <dbReference type="ARBA" id="ARBA00019595"/>
    </source>
</evidence>
<keyword evidence="7 8" id="KW-0413">Isomerase</keyword>
<dbReference type="GO" id="GO:0008830">
    <property type="term" value="F:dTDP-4-dehydrorhamnose 3,5-epimerase activity"/>
    <property type="evidence" value="ECO:0007669"/>
    <property type="project" value="UniProtKB-UniRule"/>
</dbReference>
<dbReference type="PANTHER" id="PTHR21047">
    <property type="entry name" value="DTDP-6-DEOXY-D-GLUCOSE-3,5 EPIMERASE"/>
    <property type="match status" value="1"/>
</dbReference>
<evidence type="ECO:0000256" key="1">
    <source>
        <dbReference type="ARBA" id="ARBA00001298"/>
    </source>
</evidence>